<dbReference type="GO" id="GO:0005829">
    <property type="term" value="C:cytosol"/>
    <property type="evidence" value="ECO:0007669"/>
    <property type="project" value="TreeGrafter"/>
</dbReference>
<dbReference type="InterPro" id="IPR007214">
    <property type="entry name" value="YbaK/aa-tRNA-synth-assoc-dom"/>
</dbReference>
<keyword evidence="6 10" id="KW-0067">ATP-binding</keyword>
<comment type="catalytic activity">
    <reaction evidence="9 10">
        <text>tRNA(Pro) + L-proline + ATP = L-prolyl-tRNA(Pro) + AMP + diphosphate</text>
        <dbReference type="Rhea" id="RHEA:14305"/>
        <dbReference type="Rhea" id="RHEA-COMP:9700"/>
        <dbReference type="Rhea" id="RHEA-COMP:9702"/>
        <dbReference type="ChEBI" id="CHEBI:30616"/>
        <dbReference type="ChEBI" id="CHEBI:33019"/>
        <dbReference type="ChEBI" id="CHEBI:60039"/>
        <dbReference type="ChEBI" id="CHEBI:78442"/>
        <dbReference type="ChEBI" id="CHEBI:78532"/>
        <dbReference type="ChEBI" id="CHEBI:456215"/>
        <dbReference type="EC" id="6.1.1.15"/>
    </reaction>
</comment>
<dbReference type="InterPro" id="IPR006195">
    <property type="entry name" value="aa-tRNA-synth_II"/>
</dbReference>
<dbReference type="Gene3D" id="3.90.960.10">
    <property type="entry name" value="YbaK/aminoacyl-tRNA synthetase-associated domain"/>
    <property type="match status" value="1"/>
</dbReference>
<dbReference type="InterPro" id="IPR002314">
    <property type="entry name" value="aa-tRNA-synt_IIb"/>
</dbReference>
<comment type="domain">
    <text evidence="10">Consists of three domains: the N-terminal catalytic domain, the editing domain and the C-terminal anticodon-binding domain.</text>
</comment>
<dbReference type="CDD" id="cd04334">
    <property type="entry name" value="ProRS-INS"/>
    <property type="match status" value="1"/>
</dbReference>
<dbReference type="PANTHER" id="PTHR42753">
    <property type="entry name" value="MITOCHONDRIAL RIBOSOME PROTEIN L39/PROLYL-TRNA LIGASE FAMILY MEMBER"/>
    <property type="match status" value="1"/>
</dbReference>
<dbReference type="RefSeq" id="WP_213170062.1">
    <property type="nucleotide sequence ID" value="NZ_CP070496.1"/>
</dbReference>
<dbReference type="PANTHER" id="PTHR42753:SF2">
    <property type="entry name" value="PROLINE--TRNA LIGASE"/>
    <property type="match status" value="1"/>
</dbReference>
<reference evidence="12" key="1">
    <citation type="submission" date="2021-02" db="EMBL/GenBank/DDBJ databases">
        <title>Natronoglycomyces albus gen. nov., sp. nov, a haloalkaliphilic actinobacterium from a soda solonchak soil.</title>
        <authorList>
            <person name="Sorokin D.Y."/>
            <person name="Khijniak T.V."/>
            <person name="Zakharycheva A.P."/>
            <person name="Boueva O.V."/>
            <person name="Ariskina E.V."/>
            <person name="Hahnke R.L."/>
            <person name="Bunk B."/>
            <person name="Sproer C."/>
            <person name="Schumann P."/>
            <person name="Evtushenko L.I."/>
            <person name="Kublanov I.V."/>
        </authorList>
    </citation>
    <scope>NUCLEOTIDE SEQUENCE</scope>
    <source>
        <strain evidence="12">DSM 106290</strain>
    </source>
</reference>
<dbReference type="SUPFAM" id="SSF55681">
    <property type="entry name" value="Class II aaRS and biotin synthetases"/>
    <property type="match status" value="1"/>
</dbReference>
<dbReference type="InterPro" id="IPR023717">
    <property type="entry name" value="Pro-tRNA-Synthase_IIa_type1"/>
</dbReference>
<proteinExistence type="inferred from homology"/>
<dbReference type="EMBL" id="CP070496">
    <property type="protein sequence ID" value="QSB04063.1"/>
    <property type="molecule type" value="Genomic_DNA"/>
</dbReference>
<dbReference type="PROSITE" id="PS50862">
    <property type="entry name" value="AA_TRNA_LIGASE_II"/>
    <property type="match status" value="1"/>
</dbReference>
<evidence type="ECO:0000256" key="1">
    <source>
        <dbReference type="ARBA" id="ARBA00004496"/>
    </source>
</evidence>
<evidence type="ECO:0000256" key="7">
    <source>
        <dbReference type="ARBA" id="ARBA00022917"/>
    </source>
</evidence>
<dbReference type="SUPFAM" id="SSF52954">
    <property type="entry name" value="Class II aaRS ABD-related"/>
    <property type="match status" value="1"/>
</dbReference>
<evidence type="ECO:0000256" key="9">
    <source>
        <dbReference type="ARBA" id="ARBA00047671"/>
    </source>
</evidence>
<evidence type="ECO:0000256" key="8">
    <source>
        <dbReference type="ARBA" id="ARBA00023146"/>
    </source>
</evidence>
<dbReference type="EC" id="6.1.1.15" evidence="10"/>
<dbReference type="CDD" id="cd00861">
    <property type="entry name" value="ProRS_anticodon_short"/>
    <property type="match status" value="1"/>
</dbReference>
<dbReference type="InterPro" id="IPR044140">
    <property type="entry name" value="ProRS_anticodon_short"/>
</dbReference>
<gene>
    <name evidence="10" type="primary">proS</name>
    <name evidence="12" type="ORF">JQS30_09550</name>
</gene>
<dbReference type="KEGG" id="nav:JQS30_09550"/>
<dbReference type="InterPro" id="IPR004154">
    <property type="entry name" value="Anticodon-bd"/>
</dbReference>
<dbReference type="InterPro" id="IPR036621">
    <property type="entry name" value="Anticodon-bd_dom_sf"/>
</dbReference>
<evidence type="ECO:0000313" key="12">
    <source>
        <dbReference type="EMBL" id="QSB04063.1"/>
    </source>
</evidence>
<keyword evidence="7 10" id="KW-0648">Protein biosynthesis</keyword>
<evidence type="ECO:0000256" key="4">
    <source>
        <dbReference type="ARBA" id="ARBA00022598"/>
    </source>
</evidence>
<dbReference type="Gene3D" id="3.40.50.800">
    <property type="entry name" value="Anticodon-binding domain"/>
    <property type="match status" value="1"/>
</dbReference>
<keyword evidence="8 10" id="KW-0030">Aminoacyl-tRNA synthetase</keyword>
<dbReference type="GO" id="GO:0004827">
    <property type="term" value="F:proline-tRNA ligase activity"/>
    <property type="evidence" value="ECO:0007669"/>
    <property type="project" value="UniProtKB-UniRule"/>
</dbReference>
<keyword evidence="13" id="KW-1185">Reference proteome</keyword>
<dbReference type="Pfam" id="PF00587">
    <property type="entry name" value="tRNA-synt_2b"/>
    <property type="match status" value="1"/>
</dbReference>
<dbReference type="InterPro" id="IPR004500">
    <property type="entry name" value="Pro-tRNA-synth_IIa_bac-type"/>
</dbReference>
<evidence type="ECO:0000256" key="2">
    <source>
        <dbReference type="ARBA" id="ARBA00011738"/>
    </source>
</evidence>
<sequence>MKWSNLYAPTLREDPAEADAASHRLLVRAGYIRQLQAGHYSLLPLAVRVRTKVMAIVREELDRIGAQEFLTPVMHPAALWQQSGRWDVMGPNLFRLKDRKGAEQALGVTHEEVFTSLGTELRSYKQLPQIWYQFQTKLRDEARPKAGLMRVREFTMKDSYSFDVDEAGLDTAFDAHKRAYHRIFERLGIPVLAADASNGSMSGSGSTEFACPAAAGEDIVMSCPACKYAANTEKATSQLEPIADEPTTDKATAFDTPNVRTINDLVQRFDVPAVQQIKTLVYFLDGELTLVLMRGDHGLVDQKLLDSTGAIDMRPADDAEIVDAMGAHAGSLGAVDVDKYPIIADSSLAGRTNMVTGANRDGQHLRGVDMERDITVSQWADLREVTQGEPCPTCATPLDAVRAIEVGHIFKLGRKYTDAFGVTVLDVNGKEVTPIMGSYGIGVERAIAAAVEVHHDDKGIVWPLSIAPYSVAVVILGKDESVAAVGEDLYERLSNDGIEVLLDDRNERPGAKFADAELVGIPYRVTVSKRGIDSGTAEITNRANGETEVVELSKLAEVIKSAVD</sequence>
<comment type="subunit">
    <text evidence="2 10">Homodimer.</text>
</comment>
<dbReference type="Pfam" id="PF04073">
    <property type="entry name" value="tRNA_edit"/>
    <property type="match status" value="1"/>
</dbReference>
<dbReference type="InterPro" id="IPR036754">
    <property type="entry name" value="YbaK/aa-tRNA-synt-asso_dom_sf"/>
</dbReference>
<evidence type="ECO:0000256" key="6">
    <source>
        <dbReference type="ARBA" id="ARBA00022840"/>
    </source>
</evidence>
<dbReference type="SUPFAM" id="SSF55826">
    <property type="entry name" value="YbaK/ProRS associated domain"/>
    <property type="match status" value="1"/>
</dbReference>
<evidence type="ECO:0000313" key="13">
    <source>
        <dbReference type="Proteomes" id="UP000662939"/>
    </source>
</evidence>
<dbReference type="PRINTS" id="PR01046">
    <property type="entry name" value="TRNASYNTHPRO"/>
</dbReference>
<dbReference type="InterPro" id="IPR045864">
    <property type="entry name" value="aa-tRNA-synth_II/BPL/LPL"/>
</dbReference>
<evidence type="ECO:0000256" key="10">
    <source>
        <dbReference type="HAMAP-Rule" id="MF_01569"/>
    </source>
</evidence>
<dbReference type="AlphaFoldDB" id="A0A895XKH5"/>
<name>A0A895XKH5_9ACTN</name>
<dbReference type="Gene3D" id="3.30.930.10">
    <property type="entry name" value="Bira Bifunctional Protein, Domain 2"/>
    <property type="match status" value="2"/>
</dbReference>
<dbReference type="GO" id="GO:0005524">
    <property type="term" value="F:ATP binding"/>
    <property type="evidence" value="ECO:0007669"/>
    <property type="project" value="UniProtKB-UniRule"/>
</dbReference>
<comment type="function">
    <text evidence="10">Catalyzes the attachment of proline to tRNA(Pro) in a two-step reaction: proline is first activated by ATP to form Pro-AMP and then transferred to the acceptor end of tRNA(Pro). As ProRS can inadvertently accommodate and process non-cognate amino acids such as alanine and cysteine, to avoid such errors it has two additional distinct editing activities against alanine. One activity is designated as 'pretransfer' editing and involves the tRNA(Pro)-independent hydrolysis of activated Ala-AMP. The other activity is designated 'posttransfer' editing and involves deacylation of mischarged Ala-tRNA(Pro). The misacylated Cys-tRNA(Pro) is not edited by ProRS.</text>
</comment>
<comment type="subcellular location">
    <subcellularLocation>
        <location evidence="1 10">Cytoplasm</location>
    </subcellularLocation>
</comment>
<evidence type="ECO:0000256" key="3">
    <source>
        <dbReference type="ARBA" id="ARBA00022490"/>
    </source>
</evidence>
<accession>A0A895XKH5</accession>
<dbReference type="GO" id="GO:0002161">
    <property type="term" value="F:aminoacyl-tRNA deacylase activity"/>
    <property type="evidence" value="ECO:0007669"/>
    <property type="project" value="InterPro"/>
</dbReference>
<dbReference type="Proteomes" id="UP000662939">
    <property type="component" value="Chromosome"/>
</dbReference>
<dbReference type="InterPro" id="IPR050062">
    <property type="entry name" value="Pro-tRNA_synthetase"/>
</dbReference>
<feature type="domain" description="Aminoacyl-transfer RNA synthetases class-II family profile" evidence="11">
    <location>
        <begin position="38"/>
        <end position="463"/>
    </location>
</feature>
<protein>
    <recommendedName>
        <fullName evidence="10">Proline--tRNA ligase</fullName>
        <ecNumber evidence="10">6.1.1.15</ecNumber>
    </recommendedName>
    <alternativeName>
        <fullName evidence="10">Prolyl-tRNA synthetase</fullName>
        <shortName evidence="10">ProRS</shortName>
    </alternativeName>
</protein>
<dbReference type="NCBIfam" id="NF006625">
    <property type="entry name" value="PRK09194.1"/>
    <property type="match status" value="1"/>
</dbReference>
<keyword evidence="3 10" id="KW-0963">Cytoplasm</keyword>
<dbReference type="NCBIfam" id="TIGR00409">
    <property type="entry name" value="proS_fam_II"/>
    <property type="match status" value="1"/>
</dbReference>
<keyword evidence="5 10" id="KW-0547">Nucleotide-binding</keyword>
<evidence type="ECO:0000259" key="11">
    <source>
        <dbReference type="PROSITE" id="PS50862"/>
    </source>
</evidence>
<evidence type="ECO:0000256" key="5">
    <source>
        <dbReference type="ARBA" id="ARBA00022741"/>
    </source>
</evidence>
<dbReference type="Pfam" id="PF03129">
    <property type="entry name" value="HGTP_anticodon"/>
    <property type="match status" value="1"/>
</dbReference>
<dbReference type="InterPro" id="IPR002316">
    <property type="entry name" value="Pro-tRNA-ligase_IIa"/>
</dbReference>
<comment type="similarity">
    <text evidence="10">Belongs to the class-II aminoacyl-tRNA synthetase family. ProS type 1 subfamily.</text>
</comment>
<dbReference type="HAMAP" id="MF_01569">
    <property type="entry name" value="Pro_tRNA_synth_type1"/>
    <property type="match status" value="1"/>
</dbReference>
<organism evidence="12 13">
    <name type="scientific">Natronoglycomyces albus</name>
    <dbReference type="NCBI Taxonomy" id="2811108"/>
    <lineage>
        <taxon>Bacteria</taxon>
        <taxon>Bacillati</taxon>
        <taxon>Actinomycetota</taxon>
        <taxon>Actinomycetes</taxon>
        <taxon>Glycomycetales</taxon>
        <taxon>Glycomycetaceae</taxon>
        <taxon>Natronoglycomyces</taxon>
    </lineage>
</organism>
<keyword evidence="4 10" id="KW-0436">Ligase</keyword>
<dbReference type="GO" id="GO:0006433">
    <property type="term" value="P:prolyl-tRNA aminoacylation"/>
    <property type="evidence" value="ECO:0007669"/>
    <property type="project" value="UniProtKB-UniRule"/>
</dbReference>